<dbReference type="Gene3D" id="3.40.50.300">
    <property type="entry name" value="P-loop containing nucleotide triphosphate hydrolases"/>
    <property type="match status" value="3"/>
</dbReference>
<evidence type="ECO:0000256" key="4">
    <source>
        <dbReference type="ARBA" id="ARBA00034617"/>
    </source>
</evidence>
<comment type="catalytic activity">
    <reaction evidence="4">
        <text>Couples ATP hydrolysis with the unwinding of duplex DNA by translocating in the 3'-5' direction.</text>
        <dbReference type="EC" id="5.6.2.4"/>
    </reaction>
</comment>
<dbReference type="GO" id="GO:0016787">
    <property type="term" value="F:hydrolase activity"/>
    <property type="evidence" value="ECO:0007669"/>
    <property type="project" value="UniProtKB-KW"/>
</dbReference>
<dbReference type="AlphaFoldDB" id="A0A9P6E3Z5"/>
<keyword evidence="3" id="KW-0413">Isomerase</keyword>
<feature type="domain" description="Helicase C-terminal" evidence="6">
    <location>
        <begin position="234"/>
        <end position="381"/>
    </location>
</feature>
<keyword evidence="2" id="KW-0238">DNA-binding</keyword>
<proteinExistence type="inferred from homology"/>
<name>A0A9P6E3Z5_9AGAR</name>
<dbReference type="EMBL" id="MU157959">
    <property type="protein sequence ID" value="KAF9522128.1"/>
    <property type="molecule type" value="Genomic_DNA"/>
</dbReference>
<evidence type="ECO:0000256" key="3">
    <source>
        <dbReference type="ARBA" id="ARBA00023235"/>
    </source>
</evidence>
<dbReference type="EC" id="5.6.2.4" evidence="5"/>
<reference evidence="7" key="1">
    <citation type="submission" date="2020-11" db="EMBL/GenBank/DDBJ databases">
        <authorList>
            <consortium name="DOE Joint Genome Institute"/>
            <person name="Ahrendt S."/>
            <person name="Riley R."/>
            <person name="Andreopoulos W."/>
            <person name="Labutti K."/>
            <person name="Pangilinan J."/>
            <person name="Ruiz-Duenas F.J."/>
            <person name="Barrasa J.M."/>
            <person name="Sanchez-Garcia M."/>
            <person name="Camarero S."/>
            <person name="Miyauchi S."/>
            <person name="Serrano A."/>
            <person name="Linde D."/>
            <person name="Babiker R."/>
            <person name="Drula E."/>
            <person name="Ayuso-Fernandez I."/>
            <person name="Pacheco R."/>
            <person name="Padilla G."/>
            <person name="Ferreira P."/>
            <person name="Barriuso J."/>
            <person name="Kellner H."/>
            <person name="Castanera R."/>
            <person name="Alfaro M."/>
            <person name="Ramirez L."/>
            <person name="Pisabarro A.G."/>
            <person name="Kuo A."/>
            <person name="Tritt A."/>
            <person name="Lipzen A."/>
            <person name="He G."/>
            <person name="Yan M."/>
            <person name="Ng V."/>
            <person name="Cullen D."/>
            <person name="Martin F."/>
            <person name="Rosso M.-N."/>
            <person name="Henrissat B."/>
            <person name="Hibbett D."/>
            <person name="Martinez A.T."/>
            <person name="Grigoriev I.V."/>
        </authorList>
    </citation>
    <scope>NUCLEOTIDE SEQUENCE</scope>
    <source>
        <strain evidence="7">CBS 506.95</strain>
    </source>
</reference>
<evidence type="ECO:0000259" key="6">
    <source>
        <dbReference type="PROSITE" id="PS51194"/>
    </source>
</evidence>
<dbReference type="GO" id="GO:0003677">
    <property type="term" value="F:DNA binding"/>
    <property type="evidence" value="ECO:0007669"/>
    <property type="project" value="UniProtKB-KW"/>
</dbReference>
<dbReference type="SMART" id="SM00487">
    <property type="entry name" value="DEXDc"/>
    <property type="match status" value="1"/>
</dbReference>
<evidence type="ECO:0000256" key="2">
    <source>
        <dbReference type="ARBA" id="ARBA00023125"/>
    </source>
</evidence>
<dbReference type="PROSITE" id="PS51194">
    <property type="entry name" value="HELICASE_CTER"/>
    <property type="match status" value="1"/>
</dbReference>
<gene>
    <name evidence="7" type="ORF">CPB83DRAFT_872086</name>
</gene>
<evidence type="ECO:0000313" key="8">
    <source>
        <dbReference type="Proteomes" id="UP000807306"/>
    </source>
</evidence>
<accession>A0A9P6E3Z5</accession>
<dbReference type="Pfam" id="PF00271">
    <property type="entry name" value="Helicase_C"/>
    <property type="match status" value="1"/>
</dbReference>
<dbReference type="GO" id="GO:0043138">
    <property type="term" value="F:3'-5' DNA helicase activity"/>
    <property type="evidence" value="ECO:0007669"/>
    <property type="project" value="UniProtKB-EC"/>
</dbReference>
<dbReference type="Proteomes" id="UP000807306">
    <property type="component" value="Unassembled WGS sequence"/>
</dbReference>
<dbReference type="InterPro" id="IPR001650">
    <property type="entry name" value="Helicase_C-like"/>
</dbReference>
<dbReference type="SUPFAM" id="SSF52540">
    <property type="entry name" value="P-loop containing nucleoside triphosphate hydrolases"/>
    <property type="match status" value="1"/>
</dbReference>
<dbReference type="PANTHER" id="PTHR13710">
    <property type="entry name" value="DNA HELICASE RECQ FAMILY MEMBER"/>
    <property type="match status" value="1"/>
</dbReference>
<protein>
    <recommendedName>
        <fullName evidence="5">DNA 3'-5' helicase</fullName>
        <ecNumber evidence="5">5.6.2.4</ecNumber>
    </recommendedName>
</protein>
<dbReference type="GO" id="GO:0005694">
    <property type="term" value="C:chromosome"/>
    <property type="evidence" value="ECO:0007669"/>
    <property type="project" value="TreeGrafter"/>
</dbReference>
<comment type="caution">
    <text evidence="7">The sequence shown here is derived from an EMBL/GenBank/DDBJ whole genome shotgun (WGS) entry which is preliminary data.</text>
</comment>
<keyword evidence="7" id="KW-0378">Hydrolase</keyword>
<dbReference type="OrthoDB" id="3269685at2759"/>
<comment type="similarity">
    <text evidence="1">Belongs to the helicase family. RecQ subfamily.</text>
</comment>
<dbReference type="InterPro" id="IPR027417">
    <property type="entry name" value="P-loop_NTPase"/>
</dbReference>
<keyword evidence="8" id="KW-1185">Reference proteome</keyword>
<evidence type="ECO:0000256" key="1">
    <source>
        <dbReference type="ARBA" id="ARBA00005446"/>
    </source>
</evidence>
<dbReference type="GO" id="GO:0009378">
    <property type="term" value="F:four-way junction helicase activity"/>
    <property type="evidence" value="ECO:0007669"/>
    <property type="project" value="TreeGrafter"/>
</dbReference>
<evidence type="ECO:0000256" key="5">
    <source>
        <dbReference type="ARBA" id="ARBA00034808"/>
    </source>
</evidence>
<sequence length="381" mass="42931">MSETPFYFCSPEGITLCRQILTQYLPFCPHDYQLEGTAMLLDEQDFIAISATGSGKTGYIYMSLLIVKALKKDPTLCPGAKFPDDPVTLVILPTTALEETQPDLKCLGEADEAGKHIWQEMLVTPGFESLVKSKKFQAQLLAIGIDKVHLLASWGKDFRPKFRQIAFIRSQFRRRVPLFGMTATLRKGLPMQLVLDLLGFHEGNFHLLRRSNACPDIQIIYRTLETSLGKSFPQLDWILEESGKVLIFCPTIHHGFRLAVYFWHIDPRGAVLKKNIHLFNSLNSASYNTETLKLLEGDSTSRITIATDKLSVGVDVSDFQLVVILDPKDLDDLWQKAGRVGRDQAKIKNAHTVIYFPSAKLSMQEWRTRVTGHSLGAPHNI</sequence>
<evidence type="ECO:0000313" key="7">
    <source>
        <dbReference type="EMBL" id="KAF9522128.1"/>
    </source>
</evidence>
<dbReference type="InterPro" id="IPR014001">
    <property type="entry name" value="Helicase_ATP-bd"/>
</dbReference>
<dbReference type="GO" id="GO:0005737">
    <property type="term" value="C:cytoplasm"/>
    <property type="evidence" value="ECO:0007669"/>
    <property type="project" value="TreeGrafter"/>
</dbReference>
<organism evidence="7 8">
    <name type="scientific">Crepidotus variabilis</name>
    <dbReference type="NCBI Taxonomy" id="179855"/>
    <lineage>
        <taxon>Eukaryota</taxon>
        <taxon>Fungi</taxon>
        <taxon>Dikarya</taxon>
        <taxon>Basidiomycota</taxon>
        <taxon>Agaricomycotina</taxon>
        <taxon>Agaricomycetes</taxon>
        <taxon>Agaricomycetidae</taxon>
        <taxon>Agaricales</taxon>
        <taxon>Agaricineae</taxon>
        <taxon>Crepidotaceae</taxon>
        <taxon>Crepidotus</taxon>
    </lineage>
</organism>
<dbReference type="GO" id="GO:0000724">
    <property type="term" value="P:double-strand break repair via homologous recombination"/>
    <property type="evidence" value="ECO:0007669"/>
    <property type="project" value="TreeGrafter"/>
</dbReference>
<dbReference type="PANTHER" id="PTHR13710:SF105">
    <property type="entry name" value="ATP-DEPENDENT DNA HELICASE Q1"/>
    <property type="match status" value="1"/>
</dbReference>